<dbReference type="GO" id="GO:0005634">
    <property type="term" value="C:nucleus"/>
    <property type="evidence" value="ECO:0007669"/>
    <property type="project" value="TreeGrafter"/>
</dbReference>
<dbReference type="AlphaFoldDB" id="A0A316VGS4"/>
<dbReference type="PANTHER" id="PTHR45629:SF7">
    <property type="entry name" value="DNA EXCISION REPAIR PROTEIN ERCC-6-RELATED"/>
    <property type="match status" value="1"/>
</dbReference>
<dbReference type="Gene3D" id="3.40.50.300">
    <property type="entry name" value="P-loop containing nucleotide triphosphate hydrolases"/>
    <property type="match status" value="1"/>
</dbReference>
<proteinExistence type="predicted"/>
<gene>
    <name evidence="6" type="ORF">FA14DRAFT_144887</name>
</gene>
<evidence type="ECO:0000256" key="1">
    <source>
        <dbReference type="ARBA" id="ARBA00022741"/>
    </source>
</evidence>
<dbReference type="InterPro" id="IPR001650">
    <property type="entry name" value="Helicase_C-like"/>
</dbReference>
<dbReference type="SMART" id="SM00487">
    <property type="entry name" value="DEXDc"/>
    <property type="match status" value="1"/>
</dbReference>
<sequence length="722" mass="82115">MNRPDAKHQERFNLRGGEVVDVHINPLLARVMRPDQIEGVRFLYNSVTQLRSLMPESAGAILADEMGLGKTLQTIAVVDILLRQCCYFFPKRRSTVEKVLIVCPATLVRNWKLEFKKWLGDECRVLCADENTDIKSVIYGKYEVLVVNYEKVRNHSTLFSSAKFGLLVCDEAHQIKNADSQITQALDSLRIERKILLTGTPIQNNLTEFYTMINFIARGYLGDKAKFRKDFEVPITRGRKPNCPFRHWQMAEERSRLLQKITAPLLLRRTAEAVNRRLPPKHDIVLFCNPSPLQHKIYTALASLELVNFEQLATEPKLTGLERILLLQKLCSAPDLLVDDVHGKGKTGKRIKATIGAACDTVPRVKTRRSQDSGKISALLKLLVGIRRKTDDKVVLVSNFTMTLDIIQEICESMRYPFLRIDGNVKPKTRSGIEHEFNTSASKDCFIMLLSAKAGGQGMNLMGANRLFMLDCDWNPARDHQAMGRIHRTGQKKECFIYRLMLSGTLDEKIFQRQISKMGLSDALMLTQEDSNLAEDFAEEELRDVLRYQNDTPCSTHDILQCPCGGKGILLDDVNRLFQDRTPTEEDEDEQDSLPGFMMASQVTEANINRKVKETRKKLASLFDWTHHNFSKAENAVLTQDEILNYIIERDAQSESTANNGDGDEPFSSSSKPSGAILYVFAKQRRMLYKENLKEDISIEDDDESPKTKALMRKKAEMNDVI</sequence>
<dbReference type="GO" id="GO:0005524">
    <property type="term" value="F:ATP binding"/>
    <property type="evidence" value="ECO:0007669"/>
    <property type="project" value="InterPro"/>
</dbReference>
<dbReference type="GO" id="GO:0007131">
    <property type="term" value="P:reciprocal meiotic recombination"/>
    <property type="evidence" value="ECO:0007669"/>
    <property type="project" value="TreeGrafter"/>
</dbReference>
<keyword evidence="2" id="KW-0378">Hydrolase</keyword>
<dbReference type="InParanoid" id="A0A316VGS4"/>
<dbReference type="SMART" id="SM00490">
    <property type="entry name" value="HELICc"/>
    <property type="match status" value="1"/>
</dbReference>
<dbReference type="Pfam" id="PF00176">
    <property type="entry name" value="SNF2-rel_dom"/>
    <property type="match status" value="1"/>
</dbReference>
<dbReference type="InterPro" id="IPR049730">
    <property type="entry name" value="SNF2/RAD54-like_C"/>
</dbReference>
<dbReference type="InterPro" id="IPR038718">
    <property type="entry name" value="SNF2-like_sf"/>
</dbReference>
<dbReference type="Proteomes" id="UP000245771">
    <property type="component" value="Unassembled WGS sequence"/>
</dbReference>
<evidence type="ECO:0000256" key="2">
    <source>
        <dbReference type="ARBA" id="ARBA00022801"/>
    </source>
</evidence>
<dbReference type="SUPFAM" id="SSF52540">
    <property type="entry name" value="P-loop containing nucleoside triphosphate hydrolases"/>
    <property type="match status" value="2"/>
</dbReference>
<dbReference type="PROSITE" id="PS51192">
    <property type="entry name" value="HELICASE_ATP_BIND_1"/>
    <property type="match status" value="1"/>
</dbReference>
<dbReference type="PROSITE" id="PS51194">
    <property type="entry name" value="HELICASE_CTER"/>
    <property type="match status" value="1"/>
</dbReference>
<keyword evidence="1" id="KW-0547">Nucleotide-binding</keyword>
<reference evidence="6 7" key="1">
    <citation type="journal article" date="2018" name="Mol. Biol. Evol.">
        <title>Broad Genomic Sampling Reveals a Smut Pathogenic Ancestry of the Fungal Clade Ustilaginomycotina.</title>
        <authorList>
            <person name="Kijpornyongpan T."/>
            <person name="Mondo S.J."/>
            <person name="Barry K."/>
            <person name="Sandor L."/>
            <person name="Lee J."/>
            <person name="Lipzen A."/>
            <person name="Pangilinan J."/>
            <person name="LaButti K."/>
            <person name="Hainaut M."/>
            <person name="Henrissat B."/>
            <person name="Grigoriev I.V."/>
            <person name="Spatafora J.W."/>
            <person name="Aime M.C."/>
        </authorList>
    </citation>
    <scope>NUCLEOTIDE SEQUENCE [LARGE SCALE GENOMIC DNA]</scope>
    <source>
        <strain evidence="6 7">MCA 3882</strain>
    </source>
</reference>
<dbReference type="Gene3D" id="3.40.50.10810">
    <property type="entry name" value="Tandem AAA-ATPase domain"/>
    <property type="match status" value="1"/>
</dbReference>
<dbReference type="PANTHER" id="PTHR45629">
    <property type="entry name" value="SNF2/RAD54 FAMILY MEMBER"/>
    <property type="match status" value="1"/>
</dbReference>
<evidence type="ECO:0000259" key="4">
    <source>
        <dbReference type="PROSITE" id="PS51192"/>
    </source>
</evidence>
<dbReference type="GO" id="GO:0000724">
    <property type="term" value="P:double-strand break repair via homologous recombination"/>
    <property type="evidence" value="ECO:0007669"/>
    <property type="project" value="TreeGrafter"/>
</dbReference>
<name>A0A316VGS4_9BASI</name>
<dbReference type="InterPro" id="IPR014001">
    <property type="entry name" value="Helicase_ATP-bd"/>
</dbReference>
<dbReference type="GO" id="GO:0016787">
    <property type="term" value="F:hydrolase activity"/>
    <property type="evidence" value="ECO:0007669"/>
    <property type="project" value="UniProtKB-KW"/>
</dbReference>
<organism evidence="6 7">
    <name type="scientific">Meira miltonrushii</name>
    <dbReference type="NCBI Taxonomy" id="1280837"/>
    <lineage>
        <taxon>Eukaryota</taxon>
        <taxon>Fungi</taxon>
        <taxon>Dikarya</taxon>
        <taxon>Basidiomycota</taxon>
        <taxon>Ustilaginomycotina</taxon>
        <taxon>Exobasidiomycetes</taxon>
        <taxon>Exobasidiales</taxon>
        <taxon>Brachybasidiaceae</taxon>
        <taxon>Meira</taxon>
    </lineage>
</organism>
<protein>
    <submittedName>
        <fullName evidence="6">Uncharacterized protein</fullName>
    </submittedName>
</protein>
<dbReference type="Pfam" id="PF00271">
    <property type="entry name" value="Helicase_C"/>
    <property type="match status" value="1"/>
</dbReference>
<dbReference type="OrthoDB" id="413460at2759"/>
<evidence type="ECO:0000313" key="6">
    <source>
        <dbReference type="EMBL" id="PWN35201.1"/>
    </source>
</evidence>
<dbReference type="InterPro" id="IPR000330">
    <property type="entry name" value="SNF2_N"/>
</dbReference>
<dbReference type="GeneID" id="37019040"/>
<evidence type="ECO:0000313" key="7">
    <source>
        <dbReference type="Proteomes" id="UP000245771"/>
    </source>
</evidence>
<feature type="domain" description="Helicase ATP-binding" evidence="4">
    <location>
        <begin position="51"/>
        <end position="219"/>
    </location>
</feature>
<dbReference type="EMBL" id="KZ819603">
    <property type="protein sequence ID" value="PWN35201.1"/>
    <property type="molecule type" value="Genomic_DNA"/>
</dbReference>
<evidence type="ECO:0000256" key="3">
    <source>
        <dbReference type="ARBA" id="ARBA00022840"/>
    </source>
</evidence>
<accession>A0A316VGS4</accession>
<dbReference type="STRING" id="1280837.A0A316VGS4"/>
<keyword evidence="3" id="KW-0067">ATP-binding</keyword>
<dbReference type="InterPro" id="IPR027417">
    <property type="entry name" value="P-loop_NTPase"/>
</dbReference>
<dbReference type="CDD" id="cd18793">
    <property type="entry name" value="SF2_C_SNF"/>
    <property type="match status" value="1"/>
</dbReference>
<dbReference type="Gene3D" id="1.20.120.850">
    <property type="entry name" value="SWI2/SNF2 ATPases, N-terminal domain"/>
    <property type="match status" value="1"/>
</dbReference>
<keyword evidence="7" id="KW-1185">Reference proteome</keyword>
<feature type="domain" description="Helicase C-terminal" evidence="5">
    <location>
        <begin position="378"/>
        <end position="532"/>
    </location>
</feature>
<dbReference type="InterPro" id="IPR050496">
    <property type="entry name" value="SNF2_RAD54_helicase_repair"/>
</dbReference>
<dbReference type="GO" id="GO:0015616">
    <property type="term" value="F:DNA translocase activity"/>
    <property type="evidence" value="ECO:0007669"/>
    <property type="project" value="TreeGrafter"/>
</dbReference>
<dbReference type="RefSeq" id="XP_025355503.1">
    <property type="nucleotide sequence ID" value="XM_025497259.1"/>
</dbReference>
<evidence type="ECO:0000259" key="5">
    <source>
        <dbReference type="PROSITE" id="PS51194"/>
    </source>
</evidence>